<dbReference type="InterPro" id="IPR013750">
    <property type="entry name" value="GHMP_kinase_C_dom"/>
</dbReference>
<keyword evidence="13" id="KW-0752">Steroid biosynthesis</keyword>
<keyword evidence="9 13" id="KW-0067">ATP-binding</keyword>
<evidence type="ECO:0000256" key="2">
    <source>
        <dbReference type="ARBA" id="ARBA00006495"/>
    </source>
</evidence>
<evidence type="ECO:0000256" key="3">
    <source>
        <dbReference type="ARBA" id="ARBA00012103"/>
    </source>
</evidence>
<feature type="domain" description="GHMP kinase N-terminal" evidence="14">
    <location>
        <begin position="122"/>
        <end position="206"/>
    </location>
</feature>
<dbReference type="GO" id="GO:0004496">
    <property type="term" value="F:mevalonate kinase activity"/>
    <property type="evidence" value="ECO:0007669"/>
    <property type="project" value="UniProtKB-EC"/>
</dbReference>
<dbReference type="InterPro" id="IPR006205">
    <property type="entry name" value="Mev_gal_kin"/>
</dbReference>
<accession>A0A0R3W5R3</accession>
<feature type="domain" description="GHMP kinase C-terminal" evidence="15">
    <location>
        <begin position="302"/>
        <end position="359"/>
    </location>
</feature>
<dbReference type="Pfam" id="PF00288">
    <property type="entry name" value="GHMP_kinases_N"/>
    <property type="match status" value="1"/>
</dbReference>
<evidence type="ECO:0000256" key="9">
    <source>
        <dbReference type="ARBA" id="ARBA00022840"/>
    </source>
</evidence>
<organism evidence="18">
    <name type="scientific">Taenia asiatica</name>
    <name type="common">Asian tapeworm</name>
    <dbReference type="NCBI Taxonomy" id="60517"/>
    <lineage>
        <taxon>Eukaryota</taxon>
        <taxon>Metazoa</taxon>
        <taxon>Spiralia</taxon>
        <taxon>Lophotrochozoa</taxon>
        <taxon>Platyhelminthes</taxon>
        <taxon>Cestoda</taxon>
        <taxon>Eucestoda</taxon>
        <taxon>Cyclophyllidea</taxon>
        <taxon>Taeniidae</taxon>
        <taxon>Taenia</taxon>
    </lineage>
</organism>
<proteinExistence type="inferred from homology"/>
<keyword evidence="13" id="KW-0753">Steroid metabolism</keyword>
<dbReference type="EMBL" id="UYRS01018418">
    <property type="protein sequence ID" value="VDK35163.1"/>
    <property type="molecule type" value="Genomic_DNA"/>
</dbReference>
<keyword evidence="10" id="KW-0460">Magnesium</keyword>
<dbReference type="WBParaSite" id="TASK_0000547701-mRNA-1">
    <property type="protein sequence ID" value="TASK_0000547701-mRNA-1"/>
    <property type="gene ID" value="TASK_0000547701"/>
</dbReference>
<protein>
    <recommendedName>
        <fullName evidence="3 13">Mevalonate kinase</fullName>
        <shortName evidence="13">MK</shortName>
        <ecNumber evidence="3 13">2.7.1.36</ecNumber>
    </recommendedName>
</protein>
<dbReference type="GO" id="GO:0005829">
    <property type="term" value="C:cytosol"/>
    <property type="evidence" value="ECO:0007669"/>
    <property type="project" value="TreeGrafter"/>
</dbReference>
<comment type="subcellular location">
    <subcellularLocation>
        <location evidence="1 13">Cytoplasm</location>
    </subcellularLocation>
</comment>
<keyword evidence="5 13" id="KW-0444">Lipid biosynthesis</keyword>
<evidence type="ECO:0000256" key="7">
    <source>
        <dbReference type="ARBA" id="ARBA00022741"/>
    </source>
</evidence>
<sequence>MVSISAPGKVILFGEHAVVYGCPALATSIDASTTLKFHRIIPNDDSDVAFNLNFTNYIDRSISLKISDFLSDFPPNSIGSDIHSFFLTKSQNILSKLDVPSQIVQSVAVILFSCYLLQSRHHVRRIAGLPCDITLTSTLPISAGLGSSAAYCSVVAALFLYLHGCITGPNLTEDDLFLVRSFANELEKIMHASPSGVDTSISTSGGMVWFKKNITDGSTFIRSLSTSLLSDNLPKLLIINTNTPRSTADVVNSVQKFRECKPELCNQIFENISAICKKAEDIFSSPLDKDSLNVLSMLFLQNHDALCKLGVSNEALDEIVRRLRSIDFGAKITGAGRGGCVIALPCKTADSSDAVDRVRNLLQDLNVTIFETTFCAPGIRMQIS</sequence>
<evidence type="ECO:0000256" key="6">
    <source>
        <dbReference type="ARBA" id="ARBA00022679"/>
    </source>
</evidence>
<dbReference type="GO" id="GO:0016126">
    <property type="term" value="P:sterol biosynthetic process"/>
    <property type="evidence" value="ECO:0007669"/>
    <property type="project" value="UniProtKB-KW"/>
</dbReference>
<gene>
    <name evidence="16" type="ORF">TASK_LOCUS5478</name>
</gene>
<keyword evidence="17" id="KW-1185">Reference proteome</keyword>
<name>A0A0R3W5R3_TAEAS</name>
<evidence type="ECO:0000256" key="12">
    <source>
        <dbReference type="ARBA" id="ARBA00029438"/>
    </source>
</evidence>
<dbReference type="PANTHER" id="PTHR43290">
    <property type="entry name" value="MEVALONATE KINASE"/>
    <property type="match status" value="1"/>
</dbReference>
<evidence type="ECO:0000256" key="1">
    <source>
        <dbReference type="ARBA" id="ARBA00004496"/>
    </source>
</evidence>
<dbReference type="PROSITE" id="PS00627">
    <property type="entry name" value="GHMP_KINASES_ATP"/>
    <property type="match status" value="1"/>
</dbReference>
<evidence type="ECO:0000259" key="15">
    <source>
        <dbReference type="Pfam" id="PF08544"/>
    </source>
</evidence>
<dbReference type="PANTHER" id="PTHR43290:SF2">
    <property type="entry name" value="MEVALONATE KINASE"/>
    <property type="match status" value="1"/>
</dbReference>
<dbReference type="EC" id="2.7.1.36" evidence="3 13"/>
<dbReference type="GO" id="GO:0019287">
    <property type="term" value="P:isopentenyl diphosphate biosynthetic process, mevalonate pathway"/>
    <property type="evidence" value="ECO:0007669"/>
    <property type="project" value="UniProtKB-UniPathway"/>
</dbReference>
<dbReference type="InterPro" id="IPR006203">
    <property type="entry name" value="GHMP_knse_ATP-bd_CS"/>
</dbReference>
<evidence type="ECO:0000256" key="11">
    <source>
        <dbReference type="ARBA" id="ARBA00023098"/>
    </source>
</evidence>
<evidence type="ECO:0000256" key="5">
    <source>
        <dbReference type="ARBA" id="ARBA00022516"/>
    </source>
</evidence>
<keyword evidence="13" id="KW-0756">Sterol biosynthesis</keyword>
<dbReference type="GO" id="GO:0005524">
    <property type="term" value="F:ATP binding"/>
    <property type="evidence" value="ECO:0007669"/>
    <property type="project" value="UniProtKB-KW"/>
</dbReference>
<keyword evidence="6 13" id="KW-0808">Transferase</keyword>
<dbReference type="Gene3D" id="3.30.70.890">
    <property type="entry name" value="GHMP kinase, C-terminal domain"/>
    <property type="match status" value="1"/>
</dbReference>
<evidence type="ECO:0000256" key="13">
    <source>
        <dbReference type="RuleBase" id="RU363087"/>
    </source>
</evidence>
<evidence type="ECO:0000313" key="16">
    <source>
        <dbReference type="EMBL" id="VDK35163.1"/>
    </source>
</evidence>
<evidence type="ECO:0000259" key="14">
    <source>
        <dbReference type="Pfam" id="PF00288"/>
    </source>
</evidence>
<dbReference type="OrthoDB" id="1652964at2759"/>
<dbReference type="InterPro" id="IPR014721">
    <property type="entry name" value="Ribsml_uS5_D2-typ_fold_subgr"/>
</dbReference>
<keyword evidence="7 13" id="KW-0547">Nucleotide-binding</keyword>
<dbReference type="STRING" id="60517.A0A0R3W5R3"/>
<dbReference type="SUPFAM" id="SSF55060">
    <property type="entry name" value="GHMP Kinase, C-terminal domain"/>
    <property type="match status" value="1"/>
</dbReference>
<evidence type="ECO:0000313" key="17">
    <source>
        <dbReference type="Proteomes" id="UP000282613"/>
    </source>
</evidence>
<dbReference type="AlphaFoldDB" id="A0A0R3W5R3"/>
<dbReference type="SUPFAM" id="SSF54211">
    <property type="entry name" value="Ribosomal protein S5 domain 2-like"/>
    <property type="match status" value="1"/>
</dbReference>
<dbReference type="InterPro" id="IPR006204">
    <property type="entry name" value="GHMP_kinase_N_dom"/>
</dbReference>
<evidence type="ECO:0000256" key="10">
    <source>
        <dbReference type="ARBA" id="ARBA00022842"/>
    </source>
</evidence>
<evidence type="ECO:0000313" key="18">
    <source>
        <dbReference type="WBParaSite" id="TASK_0000547701-mRNA-1"/>
    </source>
</evidence>
<comment type="catalytic activity">
    <reaction evidence="13">
        <text>(R)-mevalonate + ATP = (R)-5-phosphomevalonate + ADP + H(+)</text>
        <dbReference type="Rhea" id="RHEA:17065"/>
        <dbReference type="ChEBI" id="CHEBI:15378"/>
        <dbReference type="ChEBI" id="CHEBI:30616"/>
        <dbReference type="ChEBI" id="CHEBI:36464"/>
        <dbReference type="ChEBI" id="CHEBI:58146"/>
        <dbReference type="ChEBI" id="CHEBI:456216"/>
        <dbReference type="EC" id="2.7.1.36"/>
    </reaction>
</comment>
<keyword evidence="4 13" id="KW-0963">Cytoplasm</keyword>
<evidence type="ECO:0000256" key="8">
    <source>
        <dbReference type="ARBA" id="ARBA00022777"/>
    </source>
</evidence>
<dbReference type="Proteomes" id="UP000282613">
    <property type="component" value="Unassembled WGS sequence"/>
</dbReference>
<dbReference type="Gene3D" id="3.30.230.10">
    <property type="match status" value="1"/>
</dbReference>
<comment type="similarity">
    <text evidence="2 13">Belongs to the GHMP kinase family. Mevalonate kinase subfamily.</text>
</comment>
<dbReference type="Pfam" id="PF08544">
    <property type="entry name" value="GHMP_kinases_C"/>
    <property type="match status" value="1"/>
</dbReference>
<dbReference type="PRINTS" id="PR00959">
    <property type="entry name" value="MEVGALKINASE"/>
</dbReference>
<dbReference type="UniPathway" id="UPA00057">
    <property type="reaction ID" value="UER00098"/>
</dbReference>
<evidence type="ECO:0000256" key="4">
    <source>
        <dbReference type="ARBA" id="ARBA00022490"/>
    </source>
</evidence>
<keyword evidence="8 13" id="KW-0418">Kinase</keyword>
<reference evidence="18" key="1">
    <citation type="submission" date="2017-02" db="UniProtKB">
        <authorList>
            <consortium name="WormBaseParasite"/>
        </authorList>
    </citation>
    <scope>IDENTIFICATION</scope>
</reference>
<reference evidence="16 17" key="2">
    <citation type="submission" date="2018-11" db="EMBL/GenBank/DDBJ databases">
        <authorList>
            <consortium name="Pathogen Informatics"/>
        </authorList>
    </citation>
    <scope>NUCLEOTIDE SEQUENCE [LARGE SCALE GENOMIC DNA]</scope>
</reference>
<dbReference type="NCBIfam" id="TIGR00549">
    <property type="entry name" value="mevalon_kin"/>
    <property type="match status" value="1"/>
</dbReference>
<comment type="pathway">
    <text evidence="12 13">Isoprenoid biosynthesis; isopentenyl diphosphate biosynthesis via mevalonate pathway; isopentenyl diphosphate from (R)-mevalonate: step 1/3.</text>
</comment>
<dbReference type="InterPro" id="IPR036554">
    <property type="entry name" value="GHMP_kinase_C_sf"/>
</dbReference>
<dbReference type="InterPro" id="IPR020568">
    <property type="entry name" value="Ribosomal_Su5_D2-typ_SF"/>
</dbReference>
<keyword evidence="13" id="KW-1207">Sterol metabolism</keyword>
<keyword evidence="11 13" id="KW-0443">Lipid metabolism</keyword>